<feature type="transmembrane region" description="Helical" evidence="9">
    <location>
        <begin position="305"/>
        <end position="325"/>
    </location>
</feature>
<keyword evidence="8" id="KW-0862">Zinc</keyword>
<feature type="binding site" evidence="7">
    <location>
        <position position="44"/>
    </location>
    <ligand>
        <name>Ca(2+)</name>
        <dbReference type="ChEBI" id="CHEBI:29108"/>
    </ligand>
</feature>
<name>A0A7S3GDW2_9EUKA</name>
<feature type="binding site" evidence="8">
    <location>
        <position position="304"/>
    </location>
    <ligand>
        <name>Zn(2+)</name>
        <dbReference type="ChEBI" id="CHEBI:29105"/>
        <note>catalytic</note>
    </ligand>
</feature>
<feature type="binding site" evidence="7">
    <location>
        <position position="30"/>
    </location>
    <ligand>
        <name>Ca(2+)</name>
        <dbReference type="ChEBI" id="CHEBI:29108"/>
    </ligand>
</feature>
<dbReference type="GO" id="GO:0006672">
    <property type="term" value="P:ceramide metabolic process"/>
    <property type="evidence" value="ECO:0007669"/>
    <property type="project" value="InterPro"/>
</dbReference>
<keyword evidence="6 9" id="KW-0472">Membrane</keyword>
<dbReference type="AlphaFoldDB" id="A0A7S3GDW2"/>
<dbReference type="Pfam" id="PF05875">
    <property type="entry name" value="Ceramidase"/>
    <property type="match status" value="1"/>
</dbReference>
<feature type="binding site" evidence="8">
    <location>
        <position position="308"/>
    </location>
    <ligand>
        <name>Zn(2+)</name>
        <dbReference type="ChEBI" id="CHEBI:29105"/>
        <note>catalytic</note>
    </ligand>
</feature>
<evidence type="ECO:0000256" key="6">
    <source>
        <dbReference type="ARBA" id="ARBA00023136"/>
    </source>
</evidence>
<proteinExistence type="inferred from homology"/>
<dbReference type="GO" id="GO:0005789">
    <property type="term" value="C:endoplasmic reticulum membrane"/>
    <property type="evidence" value="ECO:0007669"/>
    <property type="project" value="TreeGrafter"/>
</dbReference>
<comment type="cofactor">
    <cofactor evidence="8">
        <name>Zn(2+)</name>
        <dbReference type="ChEBI" id="CHEBI:29105"/>
    </cofactor>
</comment>
<comment type="similarity">
    <text evidence="2">Belongs to the alkaline ceramidase family.</text>
</comment>
<evidence type="ECO:0000256" key="1">
    <source>
        <dbReference type="ARBA" id="ARBA00004141"/>
    </source>
</evidence>
<dbReference type="InterPro" id="IPR008901">
    <property type="entry name" value="ACER"/>
</dbReference>
<evidence type="ECO:0000256" key="8">
    <source>
        <dbReference type="PIRSR" id="PIRSR608901-2"/>
    </source>
</evidence>
<evidence type="ECO:0000313" key="10">
    <source>
        <dbReference type="EMBL" id="CAE0263150.1"/>
    </source>
</evidence>
<dbReference type="EMBL" id="HBIB01039109">
    <property type="protein sequence ID" value="CAE0263150.1"/>
    <property type="molecule type" value="Transcribed_RNA"/>
</dbReference>
<feature type="binding site" evidence="7">
    <location>
        <position position="35"/>
    </location>
    <ligand>
        <name>Ca(2+)</name>
        <dbReference type="ChEBI" id="CHEBI:29108"/>
    </ligand>
</feature>
<organism evidence="10">
    <name type="scientific">Palpitomonas bilix</name>
    <dbReference type="NCBI Taxonomy" id="652834"/>
    <lineage>
        <taxon>Eukaryota</taxon>
        <taxon>Eukaryota incertae sedis</taxon>
    </lineage>
</organism>
<gene>
    <name evidence="10" type="ORF">PBIL07802_LOCUS25447</name>
</gene>
<keyword evidence="4" id="KW-0378">Hydrolase</keyword>
<dbReference type="GO" id="GO:0046872">
    <property type="term" value="F:metal ion binding"/>
    <property type="evidence" value="ECO:0007669"/>
    <property type="project" value="UniProtKB-KW"/>
</dbReference>
<evidence type="ECO:0000256" key="5">
    <source>
        <dbReference type="ARBA" id="ARBA00022989"/>
    </source>
</evidence>
<keyword evidence="7" id="KW-0479">Metal-binding</keyword>
<reference evidence="10" key="1">
    <citation type="submission" date="2021-01" db="EMBL/GenBank/DDBJ databases">
        <authorList>
            <person name="Corre E."/>
            <person name="Pelletier E."/>
            <person name="Niang G."/>
            <person name="Scheremetjew M."/>
            <person name="Finn R."/>
            <person name="Kale V."/>
            <person name="Holt S."/>
            <person name="Cochrane G."/>
            <person name="Meng A."/>
            <person name="Brown T."/>
            <person name="Cohen L."/>
        </authorList>
    </citation>
    <scope>NUCLEOTIDE SEQUENCE</scope>
    <source>
        <strain evidence="10">NIES-2562</strain>
    </source>
</reference>
<keyword evidence="3 9" id="KW-0812">Transmembrane</keyword>
<feature type="transmembrane region" description="Helical" evidence="9">
    <location>
        <begin position="155"/>
        <end position="173"/>
    </location>
</feature>
<evidence type="ECO:0008006" key="11">
    <source>
        <dbReference type="Google" id="ProtNLM"/>
    </source>
</evidence>
<feature type="transmembrane region" description="Helical" evidence="9">
    <location>
        <begin position="77"/>
        <end position="98"/>
    </location>
</feature>
<evidence type="ECO:0000256" key="3">
    <source>
        <dbReference type="ARBA" id="ARBA00022692"/>
    </source>
</evidence>
<evidence type="ECO:0000256" key="9">
    <source>
        <dbReference type="SAM" id="Phobius"/>
    </source>
</evidence>
<feature type="binding site" evidence="7">
    <location>
        <position position="33"/>
    </location>
    <ligand>
        <name>Ca(2+)</name>
        <dbReference type="ChEBI" id="CHEBI:29108"/>
    </ligand>
</feature>
<evidence type="ECO:0000256" key="7">
    <source>
        <dbReference type="PIRSR" id="PIRSR608901-1"/>
    </source>
</evidence>
<dbReference type="PANTHER" id="PTHR46187:SF3">
    <property type="entry name" value="ALKALINE CERAMIDASE 3"/>
    <property type="match status" value="1"/>
</dbReference>
<evidence type="ECO:0000256" key="2">
    <source>
        <dbReference type="ARBA" id="ARBA00009780"/>
    </source>
</evidence>
<feature type="binding site" evidence="7">
    <location>
        <position position="31"/>
    </location>
    <ligand>
        <name>Ca(2+)</name>
        <dbReference type="ChEBI" id="CHEBI:29108"/>
    </ligand>
</feature>
<protein>
    <recommendedName>
        <fullName evidence="11">Alkaline ceramidase</fullName>
    </recommendedName>
</protein>
<feature type="transmembrane region" description="Helical" evidence="9">
    <location>
        <begin position="104"/>
        <end position="119"/>
    </location>
</feature>
<feature type="transmembrane region" description="Helical" evidence="9">
    <location>
        <begin position="199"/>
        <end position="220"/>
    </location>
</feature>
<keyword evidence="7" id="KW-0106">Calcium</keyword>
<accession>A0A7S3GDW2</accession>
<feature type="binding site" evidence="8">
    <location>
        <position position="92"/>
    </location>
    <ligand>
        <name>Zn(2+)</name>
        <dbReference type="ChEBI" id="CHEBI:29105"/>
        <note>catalytic</note>
    </ligand>
</feature>
<feature type="transmembrane region" description="Helical" evidence="9">
    <location>
        <begin position="131"/>
        <end position="149"/>
    </location>
</feature>
<keyword evidence="5 9" id="KW-1133">Transmembrane helix</keyword>
<dbReference type="PANTHER" id="PTHR46187">
    <property type="entry name" value="ALKALINE CERAMIDASE 3"/>
    <property type="match status" value="1"/>
</dbReference>
<feature type="transmembrane region" description="Helical" evidence="9">
    <location>
        <begin position="45"/>
        <end position="65"/>
    </location>
</feature>
<dbReference type="GO" id="GO:0016811">
    <property type="term" value="F:hydrolase activity, acting on carbon-nitrogen (but not peptide) bonds, in linear amides"/>
    <property type="evidence" value="ECO:0007669"/>
    <property type="project" value="InterPro"/>
</dbReference>
<sequence length="365" mass="42114">MAEGAASRFDQAESDASVTGLWGESTSTIDWCEANYVVCFYIAEFWNTISNLGMICIAAWGMWQVKSLGLEARIRYSFLSLFVVGIGSWCFHATLLYWMQLLDELPMIYGTCIFLFAVWEDRPDHRWQRHLIVILFSYALIVTGLYVFVIHDPVFFQTAYGSLVIILVFKFVLNLRDPSIQMEERKNRHQPESRPTERMTLHATLFTLAIGSYLCGFILWNLENAYCSYFRAIRTAMGGSIGLHEHVSGPHAHPPISQLFPFLFPNGPDRPSLLDAYLSVEAKDLLWVYVQPALAFLAPVFELHAWWHVFSGYGTYVQIIAVAYLRTLLREKWGIEQVGRVQLRWWFMLPYLTEDEGKDEKEKTS</sequence>
<comment type="subcellular location">
    <subcellularLocation>
        <location evidence="1">Membrane</location>
        <topology evidence="1">Multi-pass membrane protein</topology>
    </subcellularLocation>
</comment>
<evidence type="ECO:0000256" key="4">
    <source>
        <dbReference type="ARBA" id="ARBA00022801"/>
    </source>
</evidence>